<evidence type="ECO:0000256" key="8">
    <source>
        <dbReference type="SAM" id="Phobius"/>
    </source>
</evidence>
<dbReference type="Pfam" id="PF00173">
    <property type="entry name" value="Cyt-b5"/>
    <property type="match status" value="1"/>
</dbReference>
<accession>A0A2G8JEW2</accession>
<dbReference type="PIRSF" id="PIRSF015921">
    <property type="entry name" value="FA_sphinglp_des"/>
    <property type="match status" value="1"/>
</dbReference>
<feature type="transmembrane region" description="Helical" evidence="8">
    <location>
        <begin position="123"/>
        <end position="147"/>
    </location>
</feature>
<dbReference type="GO" id="GO:0016717">
    <property type="term" value="F:oxidoreductase activity, acting on paired donors, with oxidation of a pair of donors resulting in the reduction of molecular oxygen to two molecules of water"/>
    <property type="evidence" value="ECO:0007669"/>
    <property type="project" value="TreeGrafter"/>
</dbReference>
<evidence type="ECO:0000256" key="6">
    <source>
        <dbReference type="ARBA" id="ARBA00023098"/>
    </source>
</evidence>
<dbReference type="SMART" id="SM01117">
    <property type="entry name" value="Cyt-b5"/>
    <property type="match status" value="1"/>
</dbReference>
<dbReference type="Pfam" id="PF00487">
    <property type="entry name" value="FA_desaturase"/>
    <property type="match status" value="1"/>
</dbReference>
<dbReference type="Gene3D" id="3.10.120.10">
    <property type="entry name" value="Cytochrome b5-like heme/steroid binding domain"/>
    <property type="match status" value="1"/>
</dbReference>
<protein>
    <submittedName>
        <fullName evidence="10">Putative fatty acid desaturase 2-like isoform X1</fullName>
    </submittedName>
</protein>
<comment type="subcellular location">
    <subcellularLocation>
        <location evidence="1">Membrane</location>
        <topology evidence="1">Multi-pass membrane protein</topology>
    </subcellularLocation>
</comment>
<dbReference type="Proteomes" id="UP000230750">
    <property type="component" value="Unassembled WGS sequence"/>
</dbReference>
<keyword evidence="11" id="KW-1185">Reference proteome</keyword>
<comment type="similarity">
    <text evidence="2">Belongs to the fatty acid desaturase type 1 family.</text>
</comment>
<evidence type="ECO:0000313" key="10">
    <source>
        <dbReference type="EMBL" id="PIK34284.1"/>
    </source>
</evidence>
<keyword evidence="4 8" id="KW-1133">Transmembrane helix</keyword>
<keyword evidence="3 8" id="KW-0812">Transmembrane</keyword>
<dbReference type="InterPro" id="IPR005804">
    <property type="entry name" value="FA_desaturase_dom"/>
</dbReference>
<keyword evidence="7 8" id="KW-0472">Membrane</keyword>
<dbReference type="OrthoDB" id="260091at2759"/>
<gene>
    <name evidence="10" type="ORF">BSL78_28893</name>
</gene>
<dbReference type="EMBL" id="MRZV01002225">
    <property type="protein sequence ID" value="PIK34284.1"/>
    <property type="molecule type" value="Genomic_DNA"/>
</dbReference>
<dbReference type="SUPFAM" id="SSF55856">
    <property type="entry name" value="Cytochrome b5-like heme/steroid binding domain"/>
    <property type="match status" value="1"/>
</dbReference>
<comment type="caution">
    <text evidence="10">The sequence shown here is derived from an EMBL/GenBank/DDBJ whole genome shotgun (WGS) entry which is preliminary data.</text>
</comment>
<dbReference type="STRING" id="307972.A0A2G8JEW2"/>
<feature type="transmembrane region" description="Helical" evidence="8">
    <location>
        <begin position="258"/>
        <end position="277"/>
    </location>
</feature>
<organism evidence="10 11">
    <name type="scientific">Stichopus japonicus</name>
    <name type="common">Sea cucumber</name>
    <dbReference type="NCBI Taxonomy" id="307972"/>
    <lineage>
        <taxon>Eukaryota</taxon>
        <taxon>Metazoa</taxon>
        <taxon>Echinodermata</taxon>
        <taxon>Eleutherozoa</taxon>
        <taxon>Echinozoa</taxon>
        <taxon>Holothuroidea</taxon>
        <taxon>Aspidochirotacea</taxon>
        <taxon>Aspidochirotida</taxon>
        <taxon>Stichopodidae</taxon>
        <taxon>Apostichopus</taxon>
    </lineage>
</organism>
<dbReference type="PROSITE" id="PS50255">
    <property type="entry name" value="CYTOCHROME_B5_2"/>
    <property type="match status" value="1"/>
</dbReference>
<dbReference type="GO" id="GO:0006629">
    <property type="term" value="P:lipid metabolic process"/>
    <property type="evidence" value="ECO:0007669"/>
    <property type="project" value="UniProtKB-KW"/>
</dbReference>
<evidence type="ECO:0000256" key="2">
    <source>
        <dbReference type="ARBA" id="ARBA00009295"/>
    </source>
</evidence>
<evidence type="ECO:0000256" key="7">
    <source>
        <dbReference type="ARBA" id="ARBA00023136"/>
    </source>
</evidence>
<dbReference type="PANTHER" id="PTHR19353:SF88">
    <property type="entry name" value="DELTA(5) FATTY ACID DESATURASE FAT-4"/>
    <property type="match status" value="1"/>
</dbReference>
<evidence type="ECO:0000256" key="1">
    <source>
        <dbReference type="ARBA" id="ARBA00004141"/>
    </source>
</evidence>
<evidence type="ECO:0000256" key="3">
    <source>
        <dbReference type="ARBA" id="ARBA00022692"/>
    </source>
</evidence>
<reference evidence="10 11" key="1">
    <citation type="journal article" date="2017" name="PLoS Biol.">
        <title>The sea cucumber genome provides insights into morphological evolution and visceral regeneration.</title>
        <authorList>
            <person name="Zhang X."/>
            <person name="Sun L."/>
            <person name="Yuan J."/>
            <person name="Sun Y."/>
            <person name="Gao Y."/>
            <person name="Zhang L."/>
            <person name="Li S."/>
            <person name="Dai H."/>
            <person name="Hamel J.F."/>
            <person name="Liu C."/>
            <person name="Yu Y."/>
            <person name="Liu S."/>
            <person name="Lin W."/>
            <person name="Guo K."/>
            <person name="Jin S."/>
            <person name="Xu P."/>
            <person name="Storey K.B."/>
            <person name="Huan P."/>
            <person name="Zhang T."/>
            <person name="Zhou Y."/>
            <person name="Zhang J."/>
            <person name="Lin C."/>
            <person name="Li X."/>
            <person name="Xing L."/>
            <person name="Huo D."/>
            <person name="Sun M."/>
            <person name="Wang L."/>
            <person name="Mercier A."/>
            <person name="Li F."/>
            <person name="Yang H."/>
            <person name="Xiang J."/>
        </authorList>
    </citation>
    <scope>NUCLEOTIDE SEQUENCE [LARGE SCALE GENOMIC DNA]</scope>
    <source>
        <strain evidence="10">Shaxun</strain>
        <tissue evidence="10">Muscle</tissue>
    </source>
</reference>
<evidence type="ECO:0000256" key="5">
    <source>
        <dbReference type="ARBA" id="ARBA00023002"/>
    </source>
</evidence>
<proteinExistence type="inferred from homology"/>
<keyword evidence="6" id="KW-0443">Lipid metabolism</keyword>
<dbReference type="GO" id="GO:0016020">
    <property type="term" value="C:membrane"/>
    <property type="evidence" value="ECO:0007669"/>
    <property type="project" value="UniProtKB-SubCell"/>
</dbReference>
<dbReference type="InterPro" id="IPR001199">
    <property type="entry name" value="Cyt_B5-like_heme/steroid-bd"/>
</dbReference>
<dbReference type="PANTHER" id="PTHR19353">
    <property type="entry name" value="FATTY ACID DESATURASE 2"/>
    <property type="match status" value="1"/>
</dbReference>
<dbReference type="CDD" id="cd03506">
    <property type="entry name" value="Delta6-FADS-like"/>
    <property type="match status" value="1"/>
</dbReference>
<evidence type="ECO:0000256" key="4">
    <source>
        <dbReference type="ARBA" id="ARBA00022989"/>
    </source>
</evidence>
<name>A0A2G8JEW2_STIJA</name>
<dbReference type="InterPro" id="IPR036400">
    <property type="entry name" value="Cyt_B5-like_heme/steroid_sf"/>
</dbReference>
<evidence type="ECO:0000313" key="11">
    <source>
        <dbReference type="Proteomes" id="UP000230750"/>
    </source>
</evidence>
<keyword evidence="5" id="KW-0560">Oxidoreductase</keyword>
<dbReference type="AlphaFoldDB" id="A0A2G8JEW2"/>
<feature type="domain" description="Cytochrome b5 heme-binding" evidence="9">
    <location>
        <begin position="14"/>
        <end position="93"/>
    </location>
</feature>
<feature type="transmembrane region" description="Helical" evidence="8">
    <location>
        <begin position="289"/>
        <end position="314"/>
    </location>
</feature>
<evidence type="ECO:0000259" key="9">
    <source>
        <dbReference type="PROSITE" id="PS50255"/>
    </source>
</evidence>
<dbReference type="PRINTS" id="PR00363">
    <property type="entry name" value="CYTOCHROMEB5"/>
</dbReference>
<dbReference type="InterPro" id="IPR012171">
    <property type="entry name" value="Fatty_acid_desaturase"/>
</dbReference>
<sequence>MGKGENSTTNSRIRKELTWEEVRKNNGVKGSDKWIVINGEVYDVTKWSKKHPGGSKVISHYAGQDATEPFEAFHAKPDFVGKFMKAIHIGQMSPDEYQQKEIVQDLRVLKETAVKMGLFKPSYFFYFCIIGHILAMEVAAFFIQYYYGFSLKTFALSVALMTIAQVQGGWAQHDFGHLSVFKSSRLNHLLHFFTMSVMKGASSKWWNHLHYQHHAKPNIIGKDPDVRQEALFVLGETMPVKVAKSGTSTMPYNHQAKYFPFLGPPLLFPVYFQFMLFRYIWTRREWTDLFCVTVFYARFALTYGPTVGILRAFMLYETTRILESIWFTWVAQSNHLPMDIEEDTEKPWVELQLAATCNIEKSAFNDWFTGHLNFQIEHHIFPTMPRHHLHRIAPYVKSLCEKHGITYTVKTMSDGFLDILKSLHKSGDIWFEAYYGHLTEEQDN</sequence>